<gene>
    <name evidence="1" type="ORF">WA1_34015</name>
</gene>
<dbReference type="OrthoDB" id="462798at2"/>
<accession>A0A139X2S7</accession>
<sequence>MRSEITLKFNEIPSADPAPDKKVKMVLSDENSNKFIVLLNAKSYRKACEAAATYPKYAGNISGKLGKLTEEGFEVHEAGIKIFEVKPKEKEETA</sequence>
<dbReference type="RefSeq" id="WP_017743598.1">
    <property type="nucleotide sequence ID" value="NZ_KQ976354.1"/>
</dbReference>
<proteinExistence type="predicted"/>
<dbReference type="Proteomes" id="UP000076925">
    <property type="component" value="Unassembled WGS sequence"/>
</dbReference>
<comment type="caution">
    <text evidence="1">The sequence shown here is derived from an EMBL/GenBank/DDBJ whole genome shotgun (WGS) entry which is preliminary data.</text>
</comment>
<reference evidence="1 2" key="1">
    <citation type="journal article" date="2013" name="Genome Biol. Evol.">
        <title>Genomes of Stigonematalean cyanobacteria (subsection V) and the evolution of oxygenic photosynthesis from prokaryotes to plastids.</title>
        <authorList>
            <person name="Dagan T."/>
            <person name="Roettger M."/>
            <person name="Stucken K."/>
            <person name="Landan G."/>
            <person name="Koch R."/>
            <person name="Major P."/>
            <person name="Gould S.B."/>
            <person name="Goremykin V.V."/>
            <person name="Rippka R."/>
            <person name="Tandeau de Marsac N."/>
            <person name="Gugger M."/>
            <person name="Lockhart P.J."/>
            <person name="Allen J.F."/>
            <person name="Brune I."/>
            <person name="Maus I."/>
            <person name="Puhler A."/>
            <person name="Martin W.F."/>
        </authorList>
    </citation>
    <scope>NUCLEOTIDE SEQUENCE [LARGE SCALE GENOMIC DNA]</scope>
    <source>
        <strain evidence="1 2">PCC 7110</strain>
    </source>
</reference>
<keyword evidence="2" id="KW-1185">Reference proteome</keyword>
<evidence type="ECO:0000313" key="2">
    <source>
        <dbReference type="Proteomes" id="UP000076925"/>
    </source>
</evidence>
<evidence type="ECO:0000313" key="1">
    <source>
        <dbReference type="EMBL" id="KYC39009.1"/>
    </source>
</evidence>
<organism evidence="1 2">
    <name type="scientific">Scytonema hofmannii PCC 7110</name>
    <dbReference type="NCBI Taxonomy" id="128403"/>
    <lineage>
        <taxon>Bacteria</taxon>
        <taxon>Bacillati</taxon>
        <taxon>Cyanobacteriota</taxon>
        <taxon>Cyanophyceae</taxon>
        <taxon>Nostocales</taxon>
        <taxon>Scytonemataceae</taxon>
        <taxon>Scytonema</taxon>
    </lineage>
</organism>
<protein>
    <submittedName>
        <fullName evidence="1">Uncharacterized protein</fullName>
    </submittedName>
</protein>
<dbReference type="AlphaFoldDB" id="A0A139X2S7"/>
<name>A0A139X2S7_9CYAN</name>
<dbReference type="EMBL" id="ANNX02000036">
    <property type="protein sequence ID" value="KYC39009.1"/>
    <property type="molecule type" value="Genomic_DNA"/>
</dbReference>